<feature type="transmembrane region" description="Helical" evidence="1">
    <location>
        <begin position="52"/>
        <end position="71"/>
    </location>
</feature>
<sequence>MTAPTSSRGDAGTAPARATATALPAVTATFWIIKVITTGAGETASDTLGHHLAPPVAVAIAGALLVVALAAQLTVRRYVPWVYWSAVTMVSVFGTMAADALHVGLGMPYVTSTVLFAVGLGVVLGAWWLREGTLAIHSVTSRRRECFYWATVLATFALGTAVGDLTATVLDWGYLASGAVFLVAISVPAAAHRWLGLGAVPAFWIAYVLTRPLGASFADWGAAARAAGGLDIGAGTVTVVLLALIVVLVARLTLADRREALDRRG</sequence>
<evidence type="ECO:0008006" key="4">
    <source>
        <dbReference type="Google" id="ProtNLM"/>
    </source>
</evidence>
<gene>
    <name evidence="2" type="ORF">ACFQ34_23965</name>
</gene>
<keyword evidence="1" id="KW-1133">Transmembrane helix</keyword>
<feature type="transmembrane region" description="Helical" evidence="1">
    <location>
        <begin position="146"/>
        <end position="163"/>
    </location>
</feature>
<evidence type="ECO:0000313" key="2">
    <source>
        <dbReference type="EMBL" id="MFD1236356.1"/>
    </source>
</evidence>
<dbReference type="EMBL" id="JBHTMB010000219">
    <property type="protein sequence ID" value="MFD1236356.1"/>
    <property type="molecule type" value="Genomic_DNA"/>
</dbReference>
<feature type="transmembrane region" description="Helical" evidence="1">
    <location>
        <begin position="169"/>
        <end position="187"/>
    </location>
</feature>
<dbReference type="Proteomes" id="UP001597182">
    <property type="component" value="Unassembled WGS sequence"/>
</dbReference>
<keyword evidence="1" id="KW-0812">Transmembrane</keyword>
<dbReference type="RefSeq" id="WP_339124313.1">
    <property type="nucleotide sequence ID" value="NZ_BAABKS010000012.1"/>
</dbReference>
<dbReference type="Pfam" id="PF03988">
    <property type="entry name" value="DUF347"/>
    <property type="match status" value="4"/>
</dbReference>
<name>A0ABW3VMN1_9PSEU</name>
<comment type="caution">
    <text evidence="2">The sequence shown here is derived from an EMBL/GenBank/DDBJ whole genome shotgun (WGS) entry which is preliminary data.</text>
</comment>
<organism evidence="2 3">
    <name type="scientific">Pseudonocardia benzenivorans</name>
    <dbReference type="NCBI Taxonomy" id="228005"/>
    <lineage>
        <taxon>Bacteria</taxon>
        <taxon>Bacillati</taxon>
        <taxon>Actinomycetota</taxon>
        <taxon>Actinomycetes</taxon>
        <taxon>Pseudonocardiales</taxon>
        <taxon>Pseudonocardiaceae</taxon>
        <taxon>Pseudonocardia</taxon>
    </lineage>
</organism>
<accession>A0ABW3VMN1</accession>
<evidence type="ECO:0000313" key="3">
    <source>
        <dbReference type="Proteomes" id="UP001597182"/>
    </source>
</evidence>
<protein>
    <recommendedName>
        <fullName evidence="4">Membrane-anchored protein</fullName>
    </recommendedName>
</protein>
<feature type="transmembrane region" description="Helical" evidence="1">
    <location>
        <begin position="109"/>
        <end position="130"/>
    </location>
</feature>
<feature type="transmembrane region" description="Helical" evidence="1">
    <location>
        <begin position="232"/>
        <end position="254"/>
    </location>
</feature>
<keyword evidence="3" id="KW-1185">Reference proteome</keyword>
<feature type="transmembrane region" description="Helical" evidence="1">
    <location>
        <begin position="194"/>
        <end position="212"/>
    </location>
</feature>
<proteinExistence type="predicted"/>
<feature type="transmembrane region" description="Helical" evidence="1">
    <location>
        <begin position="78"/>
        <end position="97"/>
    </location>
</feature>
<reference evidence="3" key="1">
    <citation type="journal article" date="2019" name="Int. J. Syst. Evol. Microbiol.">
        <title>The Global Catalogue of Microorganisms (GCM) 10K type strain sequencing project: providing services to taxonomists for standard genome sequencing and annotation.</title>
        <authorList>
            <consortium name="The Broad Institute Genomics Platform"/>
            <consortium name="The Broad Institute Genome Sequencing Center for Infectious Disease"/>
            <person name="Wu L."/>
            <person name="Ma J."/>
        </authorList>
    </citation>
    <scope>NUCLEOTIDE SEQUENCE [LARGE SCALE GENOMIC DNA]</scope>
    <source>
        <strain evidence="3">CCUG 49018</strain>
    </source>
</reference>
<evidence type="ECO:0000256" key="1">
    <source>
        <dbReference type="SAM" id="Phobius"/>
    </source>
</evidence>
<keyword evidence="1" id="KW-0472">Membrane</keyword>
<dbReference type="InterPro" id="IPR007136">
    <property type="entry name" value="DUF347"/>
</dbReference>